<dbReference type="Pfam" id="PF00126">
    <property type="entry name" value="HTH_1"/>
    <property type="match status" value="1"/>
</dbReference>
<sequence length="293" mass="32548">MSHRLPPLIALRAFEAVARTGSVRAAGDELSVSHTAVSRHIQNLQNRLGVAFFERNGRGLTLTGSGERYYQKICRAFEAITLATSELKPDLPTQLDIWCTPGIASIKLLPRLPDLESYLPRCDVALRPTRRRPDLTTNEADAEIVFLFDGEEREGCHVEVLNRPRMFPVASPSFLGRHGPVSCVDELLKLPLIHEESTGQWERWFDRLGRSGPLSLRGPKLWNGQQTIESALLGQGVAMTGSLLVDQHIETGELVEVLSTNVHLGSYCLVTTKSRSVTAPILALRRWLADILE</sequence>
<dbReference type="InterPro" id="IPR036390">
    <property type="entry name" value="WH_DNA-bd_sf"/>
</dbReference>
<keyword evidence="4" id="KW-0804">Transcription</keyword>
<dbReference type="InterPro" id="IPR036388">
    <property type="entry name" value="WH-like_DNA-bd_sf"/>
</dbReference>
<dbReference type="PANTHER" id="PTHR30537:SF74">
    <property type="entry name" value="HTH-TYPE TRANSCRIPTIONAL REGULATOR TRPI"/>
    <property type="match status" value="1"/>
</dbReference>
<evidence type="ECO:0000313" key="7">
    <source>
        <dbReference type="Proteomes" id="UP001597349"/>
    </source>
</evidence>
<feature type="domain" description="HTH lysR-type" evidence="5">
    <location>
        <begin position="6"/>
        <end position="63"/>
    </location>
</feature>
<dbReference type="Gene3D" id="3.40.190.10">
    <property type="entry name" value="Periplasmic binding protein-like II"/>
    <property type="match status" value="2"/>
</dbReference>
<accession>A0ABW4WH06</accession>
<dbReference type="RefSeq" id="WP_379020630.1">
    <property type="nucleotide sequence ID" value="NZ_JBHUGY010000027.1"/>
</dbReference>
<keyword evidence="2" id="KW-0805">Transcription regulation</keyword>
<dbReference type="Pfam" id="PF03466">
    <property type="entry name" value="LysR_substrate"/>
    <property type="match status" value="1"/>
</dbReference>
<reference evidence="7" key="1">
    <citation type="journal article" date="2019" name="Int. J. Syst. Evol. Microbiol.">
        <title>The Global Catalogue of Microorganisms (GCM) 10K type strain sequencing project: providing services to taxonomists for standard genome sequencing and annotation.</title>
        <authorList>
            <consortium name="The Broad Institute Genomics Platform"/>
            <consortium name="The Broad Institute Genome Sequencing Center for Infectious Disease"/>
            <person name="Wu L."/>
            <person name="Ma J."/>
        </authorList>
    </citation>
    <scope>NUCLEOTIDE SEQUENCE [LARGE SCALE GENOMIC DNA]</scope>
    <source>
        <strain evidence="7">CGMCC 1.16226</strain>
    </source>
</reference>
<evidence type="ECO:0000256" key="4">
    <source>
        <dbReference type="ARBA" id="ARBA00023163"/>
    </source>
</evidence>
<dbReference type="InterPro" id="IPR005119">
    <property type="entry name" value="LysR_subst-bd"/>
</dbReference>
<dbReference type="SUPFAM" id="SSF53850">
    <property type="entry name" value="Periplasmic binding protein-like II"/>
    <property type="match status" value="1"/>
</dbReference>
<comment type="similarity">
    <text evidence="1">Belongs to the LysR transcriptional regulatory family.</text>
</comment>
<dbReference type="Gene3D" id="1.10.10.10">
    <property type="entry name" value="Winged helix-like DNA-binding domain superfamily/Winged helix DNA-binding domain"/>
    <property type="match status" value="1"/>
</dbReference>
<keyword evidence="3" id="KW-0238">DNA-binding</keyword>
<comment type="caution">
    <text evidence="6">The sequence shown here is derived from an EMBL/GenBank/DDBJ whole genome shotgun (WGS) entry which is preliminary data.</text>
</comment>
<evidence type="ECO:0000313" key="6">
    <source>
        <dbReference type="EMBL" id="MFD2054779.1"/>
    </source>
</evidence>
<name>A0ABW4WH06_9HYPH</name>
<dbReference type="Proteomes" id="UP001597349">
    <property type="component" value="Unassembled WGS sequence"/>
</dbReference>
<proteinExistence type="inferred from homology"/>
<dbReference type="InterPro" id="IPR058163">
    <property type="entry name" value="LysR-type_TF_proteobact-type"/>
</dbReference>
<evidence type="ECO:0000259" key="5">
    <source>
        <dbReference type="PROSITE" id="PS50931"/>
    </source>
</evidence>
<dbReference type="PANTHER" id="PTHR30537">
    <property type="entry name" value="HTH-TYPE TRANSCRIPTIONAL REGULATOR"/>
    <property type="match status" value="1"/>
</dbReference>
<evidence type="ECO:0000256" key="1">
    <source>
        <dbReference type="ARBA" id="ARBA00009437"/>
    </source>
</evidence>
<dbReference type="InterPro" id="IPR000847">
    <property type="entry name" value="LysR_HTH_N"/>
</dbReference>
<evidence type="ECO:0000256" key="2">
    <source>
        <dbReference type="ARBA" id="ARBA00023015"/>
    </source>
</evidence>
<gene>
    <name evidence="6" type="ORF">ACFSQT_17280</name>
</gene>
<protein>
    <submittedName>
        <fullName evidence="6">LysR family transcriptional regulator</fullName>
    </submittedName>
</protein>
<dbReference type="SUPFAM" id="SSF46785">
    <property type="entry name" value="Winged helix' DNA-binding domain"/>
    <property type="match status" value="1"/>
</dbReference>
<keyword evidence="7" id="KW-1185">Reference proteome</keyword>
<dbReference type="EMBL" id="JBHUGY010000027">
    <property type="protein sequence ID" value="MFD2054779.1"/>
    <property type="molecule type" value="Genomic_DNA"/>
</dbReference>
<dbReference type="PROSITE" id="PS50931">
    <property type="entry name" value="HTH_LYSR"/>
    <property type="match status" value="1"/>
</dbReference>
<organism evidence="6 7">
    <name type="scientific">Mesorhizobium calcicola</name>
    <dbReference type="NCBI Taxonomy" id="1300310"/>
    <lineage>
        <taxon>Bacteria</taxon>
        <taxon>Pseudomonadati</taxon>
        <taxon>Pseudomonadota</taxon>
        <taxon>Alphaproteobacteria</taxon>
        <taxon>Hyphomicrobiales</taxon>
        <taxon>Phyllobacteriaceae</taxon>
        <taxon>Mesorhizobium</taxon>
    </lineage>
</organism>
<evidence type="ECO:0000256" key="3">
    <source>
        <dbReference type="ARBA" id="ARBA00023125"/>
    </source>
</evidence>